<protein>
    <recommendedName>
        <fullName evidence="8">Transcription factor CBF/NF-Y/archaeal histone domain-containing protein</fullName>
    </recommendedName>
</protein>
<feature type="compositionally biased region" description="Polar residues" evidence="7">
    <location>
        <begin position="597"/>
        <end position="607"/>
    </location>
</feature>
<dbReference type="FunFam" id="1.10.20.10:FF:000006">
    <property type="entry name" value="Nuclear transcription factor Y subunit gamma"/>
    <property type="match status" value="1"/>
</dbReference>
<dbReference type="GO" id="GO:0005634">
    <property type="term" value="C:nucleus"/>
    <property type="evidence" value="ECO:0007669"/>
    <property type="project" value="UniProtKB-SubCell"/>
</dbReference>
<feature type="compositionally biased region" description="Polar residues" evidence="7">
    <location>
        <begin position="657"/>
        <end position="666"/>
    </location>
</feature>
<dbReference type="EMBL" id="PYSW02000005">
    <property type="protein sequence ID" value="KAG2392429.1"/>
    <property type="molecule type" value="Genomic_DNA"/>
</dbReference>
<evidence type="ECO:0000259" key="8">
    <source>
        <dbReference type="Pfam" id="PF00808"/>
    </source>
</evidence>
<name>A0AA88GXL5_NAELO</name>
<comment type="caution">
    <text evidence="9">The sequence shown here is derived from an EMBL/GenBank/DDBJ whole genome shotgun (WGS) entry which is preliminary data.</text>
</comment>
<keyword evidence="5" id="KW-0539">Nucleus</keyword>
<feature type="region of interest" description="Disordered" evidence="7">
    <location>
        <begin position="1"/>
        <end position="91"/>
    </location>
</feature>
<dbReference type="RefSeq" id="XP_044554323.1">
    <property type="nucleotide sequence ID" value="XM_044688474.1"/>
</dbReference>
<dbReference type="Gene3D" id="1.10.20.10">
    <property type="entry name" value="Histone, subunit A"/>
    <property type="match status" value="1"/>
</dbReference>
<feature type="region of interest" description="Disordered" evidence="7">
    <location>
        <begin position="403"/>
        <end position="453"/>
    </location>
</feature>
<comment type="subcellular location">
    <subcellularLocation>
        <location evidence="1">Nucleus</location>
    </subcellularLocation>
</comment>
<feature type="compositionally biased region" description="Low complexity" evidence="7">
    <location>
        <begin position="153"/>
        <end position="164"/>
    </location>
</feature>
<organism evidence="9 10">
    <name type="scientific">Naegleria lovaniensis</name>
    <name type="common">Amoeba</name>
    <dbReference type="NCBI Taxonomy" id="51637"/>
    <lineage>
        <taxon>Eukaryota</taxon>
        <taxon>Discoba</taxon>
        <taxon>Heterolobosea</taxon>
        <taxon>Tetramitia</taxon>
        <taxon>Eutetramitia</taxon>
        <taxon>Vahlkampfiidae</taxon>
        <taxon>Naegleria</taxon>
    </lineage>
</organism>
<dbReference type="PANTHER" id="PTHR10252:SF8">
    <property type="entry name" value="NUCLEAR TRANSCRIPTION FACTOR Y SUBUNIT GAMMA"/>
    <property type="match status" value="1"/>
</dbReference>
<feature type="compositionally biased region" description="Low complexity" evidence="7">
    <location>
        <begin position="557"/>
        <end position="591"/>
    </location>
</feature>
<dbReference type="CDD" id="cd22908">
    <property type="entry name" value="HFD_NFYC-like"/>
    <property type="match status" value="1"/>
</dbReference>
<accession>A0AA88GXL5</accession>
<evidence type="ECO:0000313" key="10">
    <source>
        <dbReference type="Proteomes" id="UP000816034"/>
    </source>
</evidence>
<dbReference type="AlphaFoldDB" id="A0AA88GXL5"/>
<sequence>MYNHVPPNGMAPQQQQSSSSSQPPSSSSITHNPSLVHQRLYPGYPPPSSESTAHLPPHTSYSVPPPTASYNHSGIQSLPPSSTTTNSASHHALVPPVPYYRHHHVQTSGNVLGTHPPPPPGYPSHTLHPGAQYSTTHHSSMTLQHANPHSMVPTRSSPSSSATSAEEERPNSSNRISTQNSTFSPWYSTPSGHHGHPPPPPLYTSHPHSFHPHSASSNLMENGGSMIPPSSQHHHLFKSHPSQHMGGNGVMKYGTSGDPNLGRPFTDYQQVVHNNSHIMPSSSGIDPYHSTTIPPSAMNVWRKLITEMVLNSGSKKPKNELPLARIKKIMKSDEEVRTKTMISAEAPVLFAKACEMFIIELTLHAWVHTEEAKRRTLQRNDIAAAIGKTDVFDFLIDIVPRETEKVQHSSHKANDDSYAHSETARHARASRGKSTNETNAEDELTNETTDGEDEVFGAHMLIDTQSTKGDAPSPQGHLNVATSTSVSGGLDVIKPLDSTTLKAQHVSALLQPSLIPSTNINNSSHNFNPSMLTSTGSTFSLASSSSSAANMGASHVLGNSSNNNNTNFLHGNNKSSLNSNTNTQTSETSDSALAFSSYGQHQPPQQSHGDENAQVGSGLPSALSISSSMVSFSSVDSTNESAASDLNQQIEPVEQANAKNNSVGTTEETRAAQHHSMSPTEHDFEIQVNQTEVPAVQTPADNHQHSETYSFQLFQ</sequence>
<dbReference type="GO" id="GO:0000978">
    <property type="term" value="F:RNA polymerase II cis-regulatory region sequence-specific DNA binding"/>
    <property type="evidence" value="ECO:0007669"/>
    <property type="project" value="TreeGrafter"/>
</dbReference>
<dbReference type="InterPro" id="IPR003958">
    <property type="entry name" value="CBFA_NFYB_domain"/>
</dbReference>
<feature type="compositionally biased region" description="Low complexity" evidence="7">
    <location>
        <begin position="77"/>
        <end position="91"/>
    </location>
</feature>
<feature type="compositionally biased region" description="Polar residues" evidence="7">
    <location>
        <begin position="171"/>
        <end position="186"/>
    </location>
</feature>
<feature type="compositionally biased region" description="Polar residues" evidence="7">
    <location>
        <begin position="132"/>
        <end position="147"/>
    </location>
</feature>
<evidence type="ECO:0000313" key="9">
    <source>
        <dbReference type="EMBL" id="KAG2392429.1"/>
    </source>
</evidence>
<feature type="compositionally biased region" description="Acidic residues" evidence="7">
    <location>
        <begin position="439"/>
        <end position="453"/>
    </location>
</feature>
<feature type="compositionally biased region" description="Low complexity" evidence="7">
    <location>
        <begin position="203"/>
        <end position="217"/>
    </location>
</feature>
<dbReference type="Pfam" id="PF00808">
    <property type="entry name" value="CBFD_NFYB_HMF"/>
    <property type="match status" value="1"/>
</dbReference>
<feature type="compositionally biased region" description="Low complexity" evidence="7">
    <location>
        <begin position="12"/>
        <end position="28"/>
    </location>
</feature>
<keyword evidence="4" id="KW-0804">Transcription</keyword>
<reference evidence="9 10" key="1">
    <citation type="journal article" date="2018" name="BMC Genomics">
        <title>The genome of Naegleria lovaniensis, the basis for a comparative approach to unravel pathogenicity factors of the human pathogenic amoeba N. fowleri.</title>
        <authorList>
            <person name="Liechti N."/>
            <person name="Schurch N."/>
            <person name="Bruggmann R."/>
            <person name="Wittwer M."/>
        </authorList>
    </citation>
    <scope>NUCLEOTIDE SEQUENCE [LARGE SCALE GENOMIC DNA]</scope>
    <source>
        <strain evidence="9 10">ATCC 30569</strain>
    </source>
</reference>
<proteinExistence type="inferred from homology"/>
<keyword evidence="2" id="KW-0805">Transcription regulation</keyword>
<dbReference type="GO" id="GO:0000981">
    <property type="term" value="F:DNA-binding transcription factor activity, RNA polymerase II-specific"/>
    <property type="evidence" value="ECO:0007669"/>
    <property type="project" value="TreeGrafter"/>
</dbReference>
<evidence type="ECO:0000256" key="6">
    <source>
        <dbReference type="ARBA" id="ARBA00038129"/>
    </source>
</evidence>
<feature type="compositionally biased region" description="Basic and acidic residues" evidence="7">
    <location>
        <begin position="403"/>
        <end position="425"/>
    </location>
</feature>
<feature type="region of interest" description="Disordered" evidence="7">
    <location>
        <begin position="554"/>
        <end position="620"/>
    </location>
</feature>
<evidence type="ECO:0000256" key="4">
    <source>
        <dbReference type="ARBA" id="ARBA00023163"/>
    </source>
</evidence>
<feature type="domain" description="Transcription factor CBF/NF-Y/archaeal histone" evidence="8">
    <location>
        <begin position="320"/>
        <end position="386"/>
    </location>
</feature>
<feature type="region of interest" description="Disordered" evidence="7">
    <location>
        <begin position="107"/>
        <end position="258"/>
    </location>
</feature>
<keyword evidence="3" id="KW-0238">DNA-binding</keyword>
<evidence type="ECO:0000256" key="5">
    <source>
        <dbReference type="ARBA" id="ARBA00023242"/>
    </source>
</evidence>
<dbReference type="GeneID" id="68105135"/>
<dbReference type="InterPro" id="IPR050568">
    <property type="entry name" value="Transcr_DNA_Rep_Reg"/>
</dbReference>
<dbReference type="SUPFAM" id="SSF47113">
    <property type="entry name" value="Histone-fold"/>
    <property type="match status" value="1"/>
</dbReference>
<dbReference type="Proteomes" id="UP000816034">
    <property type="component" value="Unassembled WGS sequence"/>
</dbReference>
<dbReference type="GO" id="GO:0046982">
    <property type="term" value="F:protein heterodimerization activity"/>
    <property type="evidence" value="ECO:0007669"/>
    <property type="project" value="InterPro"/>
</dbReference>
<dbReference type="PANTHER" id="PTHR10252">
    <property type="entry name" value="HISTONE-LIKE TRANSCRIPTION FACTOR CCAAT-RELATED"/>
    <property type="match status" value="1"/>
</dbReference>
<evidence type="ECO:0000256" key="7">
    <source>
        <dbReference type="SAM" id="MobiDB-lite"/>
    </source>
</evidence>
<evidence type="ECO:0000256" key="2">
    <source>
        <dbReference type="ARBA" id="ARBA00023015"/>
    </source>
</evidence>
<dbReference type="InterPro" id="IPR009072">
    <property type="entry name" value="Histone-fold"/>
</dbReference>
<evidence type="ECO:0000256" key="3">
    <source>
        <dbReference type="ARBA" id="ARBA00023125"/>
    </source>
</evidence>
<gene>
    <name evidence="9" type="ORF">C9374_012681</name>
</gene>
<feature type="region of interest" description="Disordered" evidence="7">
    <location>
        <begin position="649"/>
        <end position="681"/>
    </location>
</feature>
<evidence type="ECO:0000256" key="1">
    <source>
        <dbReference type="ARBA" id="ARBA00004123"/>
    </source>
</evidence>
<keyword evidence="10" id="KW-1185">Reference proteome</keyword>
<comment type="similarity">
    <text evidence="6">Belongs to the NFYC/HAP5 subunit family.</text>
</comment>